<sequence length="179" mass="18309">MSEPHGNAGPNPMASPIVVGVSRRTGSPDAVRWAAAEAHLRDTSVVAVTAWRGPRTPSAPGGRPSAISPVAPEDAFVEEEERLRAELERAVGDLEALRISFSLRRGSASSVLLAAAVGAQLLVLDSPRAGGLATVGKSLIAPQVVLRSPCPVVLMPPSDTDPAPVLSEGTGTGTAQLTV</sequence>
<protein>
    <submittedName>
        <fullName evidence="3">Universal stress protein</fullName>
    </submittedName>
</protein>
<feature type="region of interest" description="Disordered" evidence="1">
    <location>
        <begin position="158"/>
        <end position="179"/>
    </location>
</feature>
<reference evidence="3" key="1">
    <citation type="journal article" date="2018" name="Int. J. Syst. Evol. Microbiol.">
        <title>Jatrophihabitans telluris sp. nov., isolated from sediment soil of lava forest wetlands and the emended description of the genus Jatrophihabitans.</title>
        <authorList>
            <person name="Lee K.C."/>
            <person name="Suh M.K."/>
            <person name="Eom M.K."/>
            <person name="Kim K.K."/>
            <person name="Kim J.S."/>
            <person name="Kim D.S."/>
            <person name="Ko S.H."/>
            <person name="Shin Y.K."/>
            <person name="Lee J.S."/>
        </authorList>
    </citation>
    <scope>NUCLEOTIDE SEQUENCE</scope>
    <source>
        <strain evidence="3">N237</strain>
    </source>
</reference>
<gene>
    <name evidence="3" type="ORF">M6D93_00670</name>
</gene>
<evidence type="ECO:0000313" key="4">
    <source>
        <dbReference type="Proteomes" id="UP001056336"/>
    </source>
</evidence>
<evidence type="ECO:0000259" key="2">
    <source>
        <dbReference type="Pfam" id="PF00582"/>
    </source>
</evidence>
<reference evidence="3" key="2">
    <citation type="submission" date="2022-05" db="EMBL/GenBank/DDBJ databases">
        <authorList>
            <person name="Kim J.-S."/>
            <person name="Lee K."/>
            <person name="Suh M."/>
            <person name="Eom M."/>
            <person name="Kim J.-S."/>
            <person name="Kim D.-S."/>
            <person name="Ko S.-H."/>
            <person name="Shin Y."/>
            <person name="Lee J.-S."/>
        </authorList>
    </citation>
    <scope>NUCLEOTIDE SEQUENCE</scope>
    <source>
        <strain evidence="3">N237</strain>
    </source>
</reference>
<organism evidence="3 4">
    <name type="scientific">Jatrophihabitans telluris</name>
    <dbReference type="NCBI Taxonomy" id="2038343"/>
    <lineage>
        <taxon>Bacteria</taxon>
        <taxon>Bacillati</taxon>
        <taxon>Actinomycetota</taxon>
        <taxon>Actinomycetes</taxon>
        <taxon>Jatrophihabitantales</taxon>
        <taxon>Jatrophihabitantaceae</taxon>
        <taxon>Jatrophihabitans</taxon>
    </lineage>
</organism>
<dbReference type="RefSeq" id="WP_249772126.1">
    <property type="nucleotide sequence ID" value="NZ_CP097332.1"/>
</dbReference>
<dbReference type="Pfam" id="PF00582">
    <property type="entry name" value="Usp"/>
    <property type="match status" value="1"/>
</dbReference>
<feature type="domain" description="UspA" evidence="2">
    <location>
        <begin position="13"/>
        <end position="154"/>
    </location>
</feature>
<accession>A0ABY4QY09</accession>
<name>A0ABY4QY09_9ACTN</name>
<dbReference type="Gene3D" id="3.40.50.620">
    <property type="entry name" value="HUPs"/>
    <property type="match status" value="1"/>
</dbReference>
<dbReference type="EMBL" id="CP097332">
    <property type="protein sequence ID" value="UQX88533.1"/>
    <property type="molecule type" value="Genomic_DNA"/>
</dbReference>
<dbReference type="InterPro" id="IPR014729">
    <property type="entry name" value="Rossmann-like_a/b/a_fold"/>
</dbReference>
<keyword evidence="4" id="KW-1185">Reference proteome</keyword>
<proteinExistence type="predicted"/>
<evidence type="ECO:0000256" key="1">
    <source>
        <dbReference type="SAM" id="MobiDB-lite"/>
    </source>
</evidence>
<dbReference type="InterPro" id="IPR006016">
    <property type="entry name" value="UspA"/>
</dbReference>
<evidence type="ECO:0000313" key="3">
    <source>
        <dbReference type="EMBL" id="UQX88533.1"/>
    </source>
</evidence>
<feature type="region of interest" description="Disordered" evidence="1">
    <location>
        <begin position="1"/>
        <end position="21"/>
    </location>
</feature>
<dbReference type="SUPFAM" id="SSF52402">
    <property type="entry name" value="Adenine nucleotide alpha hydrolases-like"/>
    <property type="match status" value="1"/>
</dbReference>
<dbReference type="Proteomes" id="UP001056336">
    <property type="component" value="Chromosome"/>
</dbReference>